<sequence>MGAIISIGNQKGGVGKTTTTAITGYLLSKKYKVLCVDFDSQGNLTQFLTQRDIHDYSKMTIFEACKNMNPTPYIRKLTYNLHFIPADEMLATLPMLIHQNPSMSSTILRDTLHKVKARYDYILIDLPPNLGEHTINGLVASDYAIVMLQCEPMCYDALDRYIATMIHIKEVKKLNLVLCGILPTMIDSRTIIDKTIIDRVRREYEEVVFRTEIKRKNRIKEFSITGIQEYSNTDTSALSNYRNFVEELEQRVQA</sequence>
<dbReference type="InterPro" id="IPR050678">
    <property type="entry name" value="DNA_Partitioning_ATPase"/>
</dbReference>
<dbReference type="Gene3D" id="3.40.50.300">
    <property type="entry name" value="P-loop containing nucleotide triphosphate hydrolases"/>
    <property type="match status" value="1"/>
</dbReference>
<keyword evidence="3" id="KW-1185">Reference proteome</keyword>
<organism evidence="2 3">
    <name type="scientific">Paenibacillus sedimenti</name>
    <dbReference type="NCBI Taxonomy" id="2770274"/>
    <lineage>
        <taxon>Bacteria</taxon>
        <taxon>Bacillati</taxon>
        <taxon>Bacillota</taxon>
        <taxon>Bacilli</taxon>
        <taxon>Bacillales</taxon>
        <taxon>Paenibacillaceae</taxon>
        <taxon>Paenibacillus</taxon>
    </lineage>
</organism>
<dbReference type="AlphaFoldDB" id="A0A926KXT5"/>
<accession>A0A926KXT5</accession>
<evidence type="ECO:0000259" key="1">
    <source>
        <dbReference type="Pfam" id="PF13614"/>
    </source>
</evidence>
<dbReference type="Pfam" id="PF13614">
    <property type="entry name" value="AAA_31"/>
    <property type="match status" value="1"/>
</dbReference>
<evidence type="ECO:0000313" key="2">
    <source>
        <dbReference type="EMBL" id="MBD0384104.1"/>
    </source>
</evidence>
<protein>
    <submittedName>
        <fullName evidence="2">ParA family protein</fullName>
    </submittedName>
</protein>
<dbReference type="Proteomes" id="UP000650466">
    <property type="component" value="Unassembled WGS sequence"/>
</dbReference>
<dbReference type="InterPro" id="IPR025669">
    <property type="entry name" value="AAA_dom"/>
</dbReference>
<dbReference type="EMBL" id="JACVVD010000015">
    <property type="protein sequence ID" value="MBD0384104.1"/>
    <property type="molecule type" value="Genomic_DNA"/>
</dbReference>
<name>A0A926KXT5_9BACL</name>
<dbReference type="CDD" id="cd02042">
    <property type="entry name" value="ParAB_family"/>
    <property type="match status" value="1"/>
</dbReference>
<dbReference type="SUPFAM" id="SSF52540">
    <property type="entry name" value="P-loop containing nucleoside triphosphate hydrolases"/>
    <property type="match status" value="1"/>
</dbReference>
<dbReference type="PANTHER" id="PTHR13696">
    <property type="entry name" value="P-LOOP CONTAINING NUCLEOSIDE TRIPHOSPHATE HYDROLASE"/>
    <property type="match status" value="1"/>
</dbReference>
<dbReference type="RefSeq" id="WP_188177881.1">
    <property type="nucleotide sequence ID" value="NZ_JACVVD010000015.1"/>
</dbReference>
<dbReference type="InterPro" id="IPR027417">
    <property type="entry name" value="P-loop_NTPase"/>
</dbReference>
<proteinExistence type="predicted"/>
<reference evidence="2" key="1">
    <citation type="submission" date="2020-09" db="EMBL/GenBank/DDBJ databases">
        <title>Draft Genome Sequence of Paenibacillus sp. WST5.</title>
        <authorList>
            <person name="Bao Z."/>
        </authorList>
    </citation>
    <scope>NUCLEOTIDE SEQUENCE</scope>
    <source>
        <strain evidence="2">WST5</strain>
    </source>
</reference>
<dbReference type="PANTHER" id="PTHR13696:SF52">
    <property type="entry name" value="PARA FAMILY PROTEIN CT_582"/>
    <property type="match status" value="1"/>
</dbReference>
<gene>
    <name evidence="2" type="ORF">ICC18_29070</name>
</gene>
<comment type="caution">
    <text evidence="2">The sequence shown here is derived from an EMBL/GenBank/DDBJ whole genome shotgun (WGS) entry which is preliminary data.</text>
</comment>
<feature type="domain" description="AAA" evidence="1">
    <location>
        <begin position="3"/>
        <end position="175"/>
    </location>
</feature>
<evidence type="ECO:0000313" key="3">
    <source>
        <dbReference type="Proteomes" id="UP000650466"/>
    </source>
</evidence>